<dbReference type="Proteomes" id="UP000552709">
    <property type="component" value="Unassembled WGS sequence"/>
</dbReference>
<evidence type="ECO:0000313" key="2">
    <source>
        <dbReference type="Proteomes" id="UP000552709"/>
    </source>
</evidence>
<proteinExistence type="predicted"/>
<dbReference type="AlphaFoldDB" id="A0A7W8JYL4"/>
<name>A0A7W8JYL4_9DEIO</name>
<gene>
    <name evidence="1" type="ORF">HNQ08_004486</name>
</gene>
<reference evidence="1 2" key="1">
    <citation type="submission" date="2020-08" db="EMBL/GenBank/DDBJ databases">
        <title>Genomic Encyclopedia of Type Strains, Phase IV (KMG-IV): sequencing the most valuable type-strain genomes for metagenomic binning, comparative biology and taxonomic classification.</title>
        <authorList>
            <person name="Goeker M."/>
        </authorList>
    </citation>
    <scope>NUCLEOTIDE SEQUENCE [LARGE SCALE GENOMIC DNA]</scope>
    <source>
        <strain evidence="1 2">DSM 27939</strain>
    </source>
</reference>
<evidence type="ECO:0000313" key="1">
    <source>
        <dbReference type="EMBL" id="MBB5365365.1"/>
    </source>
</evidence>
<keyword evidence="2" id="KW-1185">Reference proteome</keyword>
<dbReference type="EMBL" id="JACHFL010000017">
    <property type="protein sequence ID" value="MBB5365365.1"/>
    <property type="molecule type" value="Genomic_DNA"/>
</dbReference>
<comment type="caution">
    <text evidence="1">The sequence shown here is derived from an EMBL/GenBank/DDBJ whole genome shotgun (WGS) entry which is preliminary data.</text>
</comment>
<protein>
    <submittedName>
        <fullName evidence="1">Uncharacterized protein</fullName>
    </submittedName>
</protein>
<organism evidence="1 2">
    <name type="scientific">Deinococcus humi</name>
    <dbReference type="NCBI Taxonomy" id="662880"/>
    <lineage>
        <taxon>Bacteria</taxon>
        <taxon>Thermotogati</taxon>
        <taxon>Deinococcota</taxon>
        <taxon>Deinococci</taxon>
        <taxon>Deinococcales</taxon>
        <taxon>Deinococcaceae</taxon>
        <taxon>Deinococcus</taxon>
    </lineage>
</organism>
<sequence>MDTWRDWIPEPDRARLDDYGSQGLVFSWSDQPAGQPPIDRRILRVHLNGELIAQSDPIRPVNPQAW</sequence>
<accession>A0A7W8JYL4</accession>